<accession>A0ABD0J518</accession>
<protein>
    <submittedName>
        <fullName evidence="1">Uncharacterized protein</fullName>
    </submittedName>
</protein>
<feature type="non-terminal residue" evidence="1">
    <location>
        <position position="1"/>
    </location>
</feature>
<feature type="non-terminal residue" evidence="1">
    <location>
        <position position="950"/>
    </location>
</feature>
<dbReference type="AlphaFoldDB" id="A0ABD0J518"/>
<organism evidence="1 2">
    <name type="scientific">Batillaria attramentaria</name>
    <dbReference type="NCBI Taxonomy" id="370345"/>
    <lineage>
        <taxon>Eukaryota</taxon>
        <taxon>Metazoa</taxon>
        <taxon>Spiralia</taxon>
        <taxon>Lophotrochozoa</taxon>
        <taxon>Mollusca</taxon>
        <taxon>Gastropoda</taxon>
        <taxon>Caenogastropoda</taxon>
        <taxon>Sorbeoconcha</taxon>
        <taxon>Cerithioidea</taxon>
        <taxon>Batillariidae</taxon>
        <taxon>Batillaria</taxon>
    </lineage>
</organism>
<gene>
    <name evidence="1" type="ORF">BaRGS_00038685</name>
</gene>
<comment type="caution">
    <text evidence="1">The sequence shown here is derived from an EMBL/GenBank/DDBJ whole genome shotgun (WGS) entry which is preliminary data.</text>
</comment>
<keyword evidence="2" id="KW-1185">Reference proteome</keyword>
<dbReference type="Proteomes" id="UP001519460">
    <property type="component" value="Unassembled WGS sequence"/>
</dbReference>
<proteinExistence type="predicted"/>
<sequence length="950" mass="105137">MPAFTSGQLARQFVNVNITEGYCQGEYSLVQACVTTMNYYLNFVGDLETSCLLVLEGLDCIEEVLCRCEYGSDHQEQERGFRALMVWYHYFNTLSQCGNDTCEWSGHTRLLDPCGDSFMHNPTAGAVSLELAISEVEEVSNVTRLCAPMNVCYQAFDTDLSQALIQHDWPEFCSVNNELLTCLLNASCECGVDTNQDVVALVELERQLYADSCSLITGSSLVEYGITCPGIDVCTTDEPHFGCLSEYEVEANGPLVVFETVQARDCYFSLRDDSHLSEEEKLLVLELADATFVAEEEANCSGIQACYDTANAQGTIAHRNKDLAAICEIEKTLVECLEDAYCECDRLEEVPVYNRLFRMRLAHQTLCFSREVCESAEPHSGCVADFDMRAKAATTTEEFCTNVYQLANCTEELACDCGFYQDPYYYRSLAISKYYYVDTDCESITGPFPNHTGLTYDGDLSDAEKILIVELADTAYVAAEEATCPGVQSCYDVANAQTTIAHRNKDLEVICEADKQLVLCLEQAYCACGRLNEEAVYGRLSRLREVHAILCNGGQSTCALSNPLSQCATEYKYDIQQAATDIRKECEAIRDYIICTEEVACTCGLLEDATDPMVETIYNYTTTDIRYYQNQGCSRLVGGFFGLEGGIDCESGQTGNPDERRLILSYAESDEVASLAEKCSAVYGCFKANDASRRDALVNRNFDQLCRVQQTLVNCLQSAYCYCGLADDPQVRQYLSNEIGAHNELCEGVNQVDDVPSCDTFKCNQMDPLSGCVTEYQQAQSRSGQMTKTQQCQAHKDFVSCMEEIGCSCNILADATNPSVFHIYNSTTFAIKAYEDSGCSALTGAYTALKGGLDCSGEAAQQRLVLNFASSTDVVNRDRDCSGVKKCFQASDEKNREALIDRDYVKSCQVSEALIHCEEKAYCACGKNGTQSVVDYLNSQIAMHNNMCSP</sequence>
<reference evidence="1 2" key="1">
    <citation type="journal article" date="2023" name="Sci. Data">
        <title>Genome assembly of the Korean intertidal mud-creeper Batillaria attramentaria.</title>
        <authorList>
            <person name="Patra A.K."/>
            <person name="Ho P.T."/>
            <person name="Jun S."/>
            <person name="Lee S.J."/>
            <person name="Kim Y."/>
            <person name="Won Y.J."/>
        </authorList>
    </citation>
    <scope>NUCLEOTIDE SEQUENCE [LARGE SCALE GENOMIC DNA]</scope>
    <source>
        <strain evidence="1">Wonlab-2016</strain>
    </source>
</reference>
<name>A0ABD0J518_9CAEN</name>
<evidence type="ECO:0000313" key="2">
    <source>
        <dbReference type="Proteomes" id="UP001519460"/>
    </source>
</evidence>
<dbReference type="EMBL" id="JACVVK020000635">
    <property type="protein sequence ID" value="KAK7461568.1"/>
    <property type="molecule type" value="Genomic_DNA"/>
</dbReference>
<evidence type="ECO:0000313" key="1">
    <source>
        <dbReference type="EMBL" id="KAK7461568.1"/>
    </source>
</evidence>